<dbReference type="EMBL" id="JAOZEW010000020">
    <property type="protein sequence ID" value="MCV9929501.1"/>
    <property type="molecule type" value="Genomic_DNA"/>
</dbReference>
<evidence type="ECO:0000313" key="2">
    <source>
        <dbReference type="Proteomes" id="UP001151079"/>
    </source>
</evidence>
<gene>
    <name evidence="1" type="ORF">OIU83_17705</name>
</gene>
<comment type="caution">
    <text evidence="1">The sequence shown here is derived from an EMBL/GenBank/DDBJ whole genome shotgun (WGS) entry which is preliminary data.</text>
</comment>
<evidence type="ECO:0000313" key="1">
    <source>
        <dbReference type="EMBL" id="MCV9929501.1"/>
    </source>
</evidence>
<protein>
    <submittedName>
        <fullName evidence="1">Uncharacterized protein</fullName>
    </submittedName>
</protein>
<organism evidence="1 2">
    <name type="scientific">Flavobacterium shii</name>
    <dbReference type="NCBI Taxonomy" id="2987687"/>
    <lineage>
        <taxon>Bacteria</taxon>
        <taxon>Pseudomonadati</taxon>
        <taxon>Bacteroidota</taxon>
        <taxon>Flavobacteriia</taxon>
        <taxon>Flavobacteriales</taxon>
        <taxon>Flavobacteriaceae</taxon>
        <taxon>Flavobacterium</taxon>
    </lineage>
</organism>
<sequence>MKQYVTYKVTFKETADQWLFQYRNSDKIIYSFFNIKGNRILNLFRDRQFPQTIDMMEQWTKYKKVVTIELVLESYEFADFWEKYNLKRKKEPAQKAFEKLNLVTRIQCFSVLPKYDADLAKTGQAKAHLVTWLNQKRYNDEY</sequence>
<accession>A0A9X3BZL4</accession>
<dbReference type="AlphaFoldDB" id="A0A9X3BZL4"/>
<name>A0A9X3BZL4_9FLAO</name>
<keyword evidence="2" id="KW-1185">Reference proteome</keyword>
<dbReference type="Proteomes" id="UP001151079">
    <property type="component" value="Unassembled WGS sequence"/>
</dbReference>
<dbReference type="RefSeq" id="WP_264207587.1">
    <property type="nucleotide sequence ID" value="NZ_JAOZEW010000020.1"/>
</dbReference>
<proteinExistence type="predicted"/>
<reference evidence="1" key="1">
    <citation type="submission" date="2022-10" db="EMBL/GenBank/DDBJ databases">
        <title>Two novel species of Flavobacterium.</title>
        <authorList>
            <person name="Liu Q."/>
            <person name="Xin Y.-H."/>
        </authorList>
    </citation>
    <scope>NUCLEOTIDE SEQUENCE</scope>
    <source>
        <strain evidence="1">LS1R49</strain>
    </source>
</reference>